<keyword evidence="2" id="KW-1185">Reference proteome</keyword>
<dbReference type="RefSeq" id="XP_013774296.1">
    <property type="nucleotide sequence ID" value="XM_013918842.2"/>
</dbReference>
<reference evidence="3" key="1">
    <citation type="submission" date="2025-08" db="UniProtKB">
        <authorList>
            <consortium name="RefSeq"/>
        </authorList>
    </citation>
    <scope>IDENTIFICATION</scope>
    <source>
        <tissue evidence="3">Muscle</tissue>
    </source>
</reference>
<name>A0ABM1B3V8_LIMPO</name>
<organism evidence="2 3">
    <name type="scientific">Limulus polyphemus</name>
    <name type="common">Atlantic horseshoe crab</name>
    <dbReference type="NCBI Taxonomy" id="6850"/>
    <lineage>
        <taxon>Eukaryota</taxon>
        <taxon>Metazoa</taxon>
        <taxon>Ecdysozoa</taxon>
        <taxon>Arthropoda</taxon>
        <taxon>Chelicerata</taxon>
        <taxon>Merostomata</taxon>
        <taxon>Xiphosura</taxon>
        <taxon>Limulidae</taxon>
        <taxon>Limulus</taxon>
    </lineage>
</organism>
<dbReference type="Proteomes" id="UP000694941">
    <property type="component" value="Unplaced"/>
</dbReference>
<dbReference type="Gene3D" id="2.60.40.770">
    <property type="match status" value="1"/>
</dbReference>
<feature type="signal peptide" evidence="1">
    <location>
        <begin position="1"/>
        <end position="19"/>
    </location>
</feature>
<dbReference type="GeneID" id="106459242"/>
<dbReference type="InterPro" id="IPR014756">
    <property type="entry name" value="Ig_E-set"/>
</dbReference>
<proteinExistence type="predicted"/>
<evidence type="ECO:0000313" key="3">
    <source>
        <dbReference type="RefSeq" id="XP_013774296.1"/>
    </source>
</evidence>
<keyword evidence="1" id="KW-0732">Signal</keyword>
<feature type="chain" id="PRO_5046450100" evidence="1">
    <location>
        <begin position="20"/>
        <end position="175"/>
    </location>
</feature>
<sequence length="175" mass="19706">MKLWLCVFLFSVFSSYTAATLVHIQDCGGTRVFNCSSRQSCPVQFDLDDCNNPLKCILQRGRKYNMKIDFLWGNEASQSLRVQRVMAGVITTILGSMEIDYETQDACISKKDGTKKCRKRVSFKSNTWYSSVDTFNVPHIGYAGMEIKAKYKLVSQSPAGARITLLCAMLQVKLS</sequence>
<evidence type="ECO:0000313" key="2">
    <source>
        <dbReference type="Proteomes" id="UP000694941"/>
    </source>
</evidence>
<accession>A0ABM1B3V8</accession>
<gene>
    <name evidence="3" type="primary">LOC106459242</name>
</gene>
<protein>
    <submittedName>
        <fullName evidence="3">Uncharacterized protein LOC106459242</fullName>
    </submittedName>
</protein>
<evidence type="ECO:0000256" key="1">
    <source>
        <dbReference type="SAM" id="SignalP"/>
    </source>
</evidence>
<dbReference type="SUPFAM" id="SSF81296">
    <property type="entry name" value="E set domains"/>
    <property type="match status" value="1"/>
</dbReference>